<proteinExistence type="predicted"/>
<evidence type="ECO:0000313" key="1">
    <source>
        <dbReference type="EMBL" id="EOY22784.1"/>
    </source>
</evidence>
<dbReference type="Gramene" id="EOY22784">
    <property type="protein sequence ID" value="EOY22784"/>
    <property type="gene ID" value="TCM_014856"/>
</dbReference>
<gene>
    <name evidence="1" type="ORF">TCM_014856</name>
</gene>
<dbReference type="AlphaFoldDB" id="A0A061G6Y0"/>
<organism evidence="1 2">
    <name type="scientific">Theobroma cacao</name>
    <name type="common">Cacao</name>
    <name type="synonym">Cocoa</name>
    <dbReference type="NCBI Taxonomy" id="3641"/>
    <lineage>
        <taxon>Eukaryota</taxon>
        <taxon>Viridiplantae</taxon>
        <taxon>Streptophyta</taxon>
        <taxon>Embryophyta</taxon>
        <taxon>Tracheophyta</taxon>
        <taxon>Spermatophyta</taxon>
        <taxon>Magnoliopsida</taxon>
        <taxon>eudicotyledons</taxon>
        <taxon>Gunneridae</taxon>
        <taxon>Pentapetalae</taxon>
        <taxon>rosids</taxon>
        <taxon>malvids</taxon>
        <taxon>Malvales</taxon>
        <taxon>Malvaceae</taxon>
        <taxon>Byttnerioideae</taxon>
        <taxon>Theobroma</taxon>
    </lineage>
</organism>
<name>A0A061G6Y0_THECC</name>
<dbReference type="Proteomes" id="UP000026915">
    <property type="component" value="Chromosome 3"/>
</dbReference>
<reference evidence="1 2" key="1">
    <citation type="journal article" date="2013" name="Genome Biol.">
        <title>The genome sequence of the most widely cultivated cacao type and its use to identify candidate genes regulating pod color.</title>
        <authorList>
            <person name="Motamayor J.C."/>
            <person name="Mockaitis K."/>
            <person name="Schmutz J."/>
            <person name="Haiminen N."/>
            <person name="Iii D.L."/>
            <person name="Cornejo O."/>
            <person name="Findley S.D."/>
            <person name="Zheng P."/>
            <person name="Utro F."/>
            <person name="Royaert S."/>
            <person name="Saski C."/>
            <person name="Jenkins J."/>
            <person name="Podicheti R."/>
            <person name="Zhao M."/>
            <person name="Scheffler B.E."/>
            <person name="Stack J.C."/>
            <person name="Feltus F.A."/>
            <person name="Mustiga G.M."/>
            <person name="Amores F."/>
            <person name="Phillips W."/>
            <person name="Marelli J.P."/>
            <person name="May G.D."/>
            <person name="Shapiro H."/>
            <person name="Ma J."/>
            <person name="Bustamante C.D."/>
            <person name="Schnell R.J."/>
            <person name="Main D."/>
            <person name="Gilbert D."/>
            <person name="Parida L."/>
            <person name="Kuhn D.N."/>
        </authorList>
    </citation>
    <scope>NUCLEOTIDE SEQUENCE [LARGE SCALE GENOMIC DNA]</scope>
    <source>
        <strain evidence="2">cv. Matina 1-6</strain>
    </source>
</reference>
<evidence type="ECO:0000313" key="2">
    <source>
        <dbReference type="Proteomes" id="UP000026915"/>
    </source>
</evidence>
<sequence length="85" mass="9510">MNVVPSGKATQKHSYAIKSELLTVGNVLACFCLVTCSHCPGCISFQLVLLRARLLQTMLWLHSYIRAPDVTLYFSGFTHRRPADI</sequence>
<protein>
    <submittedName>
        <fullName evidence="1">Uncharacterized protein</fullName>
    </submittedName>
</protein>
<dbReference type="InParanoid" id="A0A061G6Y0"/>
<keyword evidence="2" id="KW-1185">Reference proteome</keyword>
<dbReference type="HOGENOM" id="CLU_2517138_0_0_1"/>
<accession>A0A061G6Y0</accession>
<dbReference type="EMBL" id="CM001881">
    <property type="protein sequence ID" value="EOY22784.1"/>
    <property type="molecule type" value="Genomic_DNA"/>
</dbReference>